<evidence type="ECO:0000313" key="4">
    <source>
        <dbReference type="Proteomes" id="UP001186944"/>
    </source>
</evidence>
<keyword evidence="4" id="KW-1185">Reference proteome</keyword>
<dbReference type="InterPro" id="IPR056564">
    <property type="entry name" value="Ig-like_KY"/>
</dbReference>
<feature type="domain" description="KY-like immunoglobulin-like" evidence="2">
    <location>
        <begin position="384"/>
        <end position="503"/>
    </location>
</feature>
<feature type="region of interest" description="Disordered" evidence="1">
    <location>
        <begin position="26"/>
        <end position="98"/>
    </location>
</feature>
<evidence type="ECO:0000256" key="1">
    <source>
        <dbReference type="SAM" id="MobiDB-lite"/>
    </source>
</evidence>
<proteinExistence type="predicted"/>
<dbReference type="AlphaFoldDB" id="A0AA88YJM8"/>
<dbReference type="Gene3D" id="3.10.620.30">
    <property type="match status" value="1"/>
</dbReference>
<accession>A0AA88YJM8</accession>
<gene>
    <name evidence="3" type="ORF">FSP39_021571</name>
</gene>
<organism evidence="3 4">
    <name type="scientific">Pinctada imbricata</name>
    <name type="common">Atlantic pearl-oyster</name>
    <name type="synonym">Pinctada martensii</name>
    <dbReference type="NCBI Taxonomy" id="66713"/>
    <lineage>
        <taxon>Eukaryota</taxon>
        <taxon>Metazoa</taxon>
        <taxon>Spiralia</taxon>
        <taxon>Lophotrochozoa</taxon>
        <taxon>Mollusca</taxon>
        <taxon>Bivalvia</taxon>
        <taxon>Autobranchia</taxon>
        <taxon>Pteriomorphia</taxon>
        <taxon>Pterioida</taxon>
        <taxon>Pterioidea</taxon>
        <taxon>Pteriidae</taxon>
        <taxon>Pinctada</taxon>
    </lineage>
</organism>
<feature type="compositionally biased region" description="Basic and acidic residues" evidence="1">
    <location>
        <begin position="87"/>
        <end position="97"/>
    </location>
</feature>
<reference evidence="3" key="1">
    <citation type="submission" date="2019-08" db="EMBL/GenBank/DDBJ databases">
        <title>The improved chromosome-level genome for the pearl oyster Pinctada fucata martensii using PacBio sequencing and Hi-C.</title>
        <authorList>
            <person name="Zheng Z."/>
        </authorList>
    </citation>
    <scope>NUCLEOTIDE SEQUENCE</scope>
    <source>
        <strain evidence="3">ZZ-2019</strain>
        <tissue evidence="3">Adductor muscle</tissue>
    </source>
</reference>
<dbReference type="Pfam" id="PF23265">
    <property type="entry name" value="Ig-like_KY"/>
    <property type="match status" value="1"/>
</dbReference>
<dbReference type="InterPro" id="IPR053041">
    <property type="entry name" value="Transglut-like_Superfamily_Mod"/>
</dbReference>
<dbReference type="PANTHER" id="PTHR47020:SF1">
    <property type="entry name" value="HILLARIN"/>
    <property type="match status" value="1"/>
</dbReference>
<feature type="compositionally biased region" description="Acidic residues" evidence="1">
    <location>
        <begin position="76"/>
        <end position="86"/>
    </location>
</feature>
<dbReference type="EMBL" id="VSWD01000006">
    <property type="protein sequence ID" value="KAK3100543.1"/>
    <property type="molecule type" value="Genomic_DNA"/>
</dbReference>
<sequence>MNVPVEEEEVEEEKEEMPAIVVEPEVQEEPKIEEEPSVIEVEEEVKTPENEVPAIEISNVVEEEPEQQEEKKSAEELVEEENEEIEQDAKETDRDSGIDEEMEIEDEDAKLARNEFFPIWSKPKDFAFDLNLAKEVFEPLQEFVRKRGFYQAVPTLDVLQRAQKCIRLFNVKPPREDGMPLPFPFIPEKYSLYGDKGSQNSQIKDDFSSLVLALKKLSTSSDEMTKIEAICKWMTNNLDKIPTEALVNERKTISKHNFHAELFSSLCRLCGVKCIVIKGRRKTFEEDSMSDRLTCKAAWCIVLVKGQWRFIDASLPSFDTIIETVPTFEQNEEGLPKSMNARKLTSLRKIFMDCYYLNDQEIMINTHFPNEEYWQLLCRSVSEEEWEQSATITPFFYYLDLSLQMKTSRLIRCNGHPLIMSFTYPVEKYLTFVAELYDDQRMVVPDDTAFITLEADLRIKSVTLQIYIKSPGHFLLRTFCKDLASGENGFLLICTHDIEVLKENAFSEDTPSTPPAGRQGWGPADDTLLAGISPVSHRQSVIECSNDILDLTFDSKRDDIELRISLIDSKGVDLSRRVIHWNDNQRLYVKVNSPGNSSCVLTYTV</sequence>
<protein>
    <recommendedName>
        <fullName evidence="2">KY-like immunoglobulin-like domain-containing protein</fullName>
    </recommendedName>
</protein>
<dbReference type="Proteomes" id="UP001186944">
    <property type="component" value="Unassembled WGS sequence"/>
</dbReference>
<evidence type="ECO:0000313" key="3">
    <source>
        <dbReference type="EMBL" id="KAK3100543.1"/>
    </source>
</evidence>
<evidence type="ECO:0000259" key="2">
    <source>
        <dbReference type="Pfam" id="PF23265"/>
    </source>
</evidence>
<name>A0AA88YJM8_PINIB</name>
<comment type="caution">
    <text evidence="3">The sequence shown here is derived from an EMBL/GenBank/DDBJ whole genome shotgun (WGS) entry which is preliminary data.</text>
</comment>
<dbReference type="PANTHER" id="PTHR47020">
    <property type="entry name" value="HILLARIN"/>
    <property type="match status" value="1"/>
</dbReference>